<sequence length="375" mass="39451">MDLTVGVGPPRSALPPDLSVGLPLVKAALLYGDRVTLCSPAASLLLRLEEHNPCDVPGRLAVLAGLADDLGLGDGPARLAHVVGIGRHLDAEVVRLTVDAWWGRYRRALQEAVVESGLAELAPAVEAQRLTIETLGVGAVARPSDFAEAAAETYAAAVADAIARGDATPLLDGPTAEALRDATEAGRVGVSEPRAHRARDGGLAAHVLQRLPLFDRATVPEVLDVRADLDGPLARFRGAVDEFAAEVASAAWDPDFAVEAERVYRQRVAPAVAEIEDAVASVGYLRELATRYAERPQQFVPLAVPALTVALAAPDVLAQTVAASLAGLSVVANGAQAGWAVADGRRAVRARRLFFVYAAGRRLQGDRSWRGRAPR</sequence>
<evidence type="ECO:0000313" key="2">
    <source>
        <dbReference type="Proteomes" id="UP000216339"/>
    </source>
</evidence>
<dbReference type="AlphaFoldDB" id="A0A271J5J8"/>
<evidence type="ECO:0000313" key="1">
    <source>
        <dbReference type="EMBL" id="PAP78578.1"/>
    </source>
</evidence>
<reference evidence="1 2" key="1">
    <citation type="submission" date="2016-11" db="EMBL/GenBank/DDBJ databases">
        <title>Study of marine rhodopsin-containing bacteria.</title>
        <authorList>
            <person name="Yoshizawa S."/>
            <person name="Kumagai Y."/>
            <person name="Kogure K."/>
        </authorList>
    </citation>
    <scope>NUCLEOTIDE SEQUENCE [LARGE SCALE GENOMIC DNA]</scope>
    <source>
        <strain evidence="1 2">SAORIC-28</strain>
    </source>
</reference>
<organism evidence="1 2">
    <name type="scientific">Rubrivirga marina</name>
    <dbReference type="NCBI Taxonomy" id="1196024"/>
    <lineage>
        <taxon>Bacteria</taxon>
        <taxon>Pseudomonadati</taxon>
        <taxon>Rhodothermota</taxon>
        <taxon>Rhodothermia</taxon>
        <taxon>Rhodothermales</taxon>
        <taxon>Rubricoccaceae</taxon>
        <taxon>Rubrivirga</taxon>
    </lineage>
</organism>
<proteinExistence type="predicted"/>
<comment type="caution">
    <text evidence="1">The sequence shown here is derived from an EMBL/GenBank/DDBJ whole genome shotgun (WGS) entry which is preliminary data.</text>
</comment>
<name>A0A271J5J8_9BACT</name>
<dbReference type="Proteomes" id="UP000216339">
    <property type="component" value="Unassembled WGS sequence"/>
</dbReference>
<keyword evidence="2" id="KW-1185">Reference proteome</keyword>
<gene>
    <name evidence="1" type="ORF">BSZ37_20175</name>
</gene>
<accession>A0A271J5J8</accession>
<dbReference type="RefSeq" id="WP_095512254.1">
    <property type="nucleotide sequence ID" value="NZ_MQWD01000001.1"/>
</dbReference>
<dbReference type="EMBL" id="MQWD01000001">
    <property type="protein sequence ID" value="PAP78578.1"/>
    <property type="molecule type" value="Genomic_DNA"/>
</dbReference>
<dbReference type="OrthoDB" id="1853063at2"/>
<protein>
    <submittedName>
        <fullName evidence="1">Uncharacterized protein</fullName>
    </submittedName>
</protein>